<organism evidence="3 4">
    <name type="scientific">Caryophanon latum</name>
    <dbReference type="NCBI Taxonomy" id="33977"/>
    <lineage>
        <taxon>Bacteria</taxon>
        <taxon>Bacillati</taxon>
        <taxon>Bacillota</taxon>
        <taxon>Bacilli</taxon>
        <taxon>Bacillales</taxon>
        <taxon>Caryophanaceae</taxon>
        <taxon>Caryophanon</taxon>
    </lineage>
</organism>
<dbReference type="NCBIfam" id="TIGR00254">
    <property type="entry name" value="GGDEF"/>
    <property type="match status" value="1"/>
</dbReference>
<evidence type="ECO:0000259" key="2">
    <source>
        <dbReference type="PROSITE" id="PS50887"/>
    </source>
</evidence>
<dbReference type="RefSeq" id="WP_066461393.1">
    <property type="nucleotide sequence ID" value="NZ_MATO01000005.1"/>
</dbReference>
<feature type="transmembrane region" description="Helical" evidence="1">
    <location>
        <begin position="142"/>
        <end position="165"/>
    </location>
</feature>
<dbReference type="PANTHER" id="PTHR46663:SF2">
    <property type="entry name" value="GGDEF DOMAIN-CONTAINING PROTEIN"/>
    <property type="match status" value="1"/>
</dbReference>
<accession>A0A1C0Z2Z9</accession>
<dbReference type="InterPro" id="IPR029787">
    <property type="entry name" value="Nucleotide_cyclase"/>
</dbReference>
<keyword evidence="1" id="KW-0472">Membrane</keyword>
<sequence>MELTEHAYIFYYGIPIVILLILSTVTLKNNGRALENQLLAGSFILFSTLFGVEWYRHLAPLAVSPFLTNWVIGIATMLSLSMLMHVCLKLCEKHTKKRIAVPMWLLYSGVLVHVIIMLTPIAPTLADFSRNGIWIEREAPIYFAWIVSFVTLALTVDFIICLYAYMKTKGKKASRHLFMFLMTMLPFIIVLYVMCVLFVPTTYMPSISTIYMVVFLAMFLMIGMQRYNLFPQYARRYATMFERSPICKFMLNERFEIQEANEQTMKYLGGAFEKANFVELMERSGNMAHVQRLLDIVDEQGEVANEIVALNNIHTGNVMYLVVNAIKIQDDGEVFYYVMFRDKTIERQQQERIRELAFYDGLTKLPNRTAFMTQAEEAFMHRDGSGIVLFDLNYFKRINDNFGHAAGDEVLRATADVLKAFVTAPNMPARLGGDEFVVYVDESTLDVPVTHYVQQLRHALETKQLNFEGHTLRISPSIGYCSKTEVATFDEALQEADKRMYDDKSRIKQQTIIKGSMR</sequence>
<dbReference type="Gene3D" id="3.30.450.20">
    <property type="entry name" value="PAS domain"/>
    <property type="match status" value="1"/>
</dbReference>
<dbReference type="PROSITE" id="PS50887">
    <property type="entry name" value="GGDEF"/>
    <property type="match status" value="1"/>
</dbReference>
<comment type="caution">
    <text evidence="3">The sequence shown here is derived from an EMBL/GenBank/DDBJ whole genome shotgun (WGS) entry which is preliminary data.</text>
</comment>
<dbReference type="InterPro" id="IPR000160">
    <property type="entry name" value="GGDEF_dom"/>
</dbReference>
<dbReference type="EMBL" id="MATO01000005">
    <property type="protein sequence ID" value="OCS93752.1"/>
    <property type="molecule type" value="Genomic_DNA"/>
</dbReference>
<feature type="transmembrane region" description="Helical" evidence="1">
    <location>
        <begin position="177"/>
        <end position="199"/>
    </location>
</feature>
<dbReference type="AlphaFoldDB" id="A0A1C0Z2Z9"/>
<feature type="domain" description="GGDEF" evidence="2">
    <location>
        <begin position="383"/>
        <end position="516"/>
    </location>
</feature>
<dbReference type="SMART" id="SM00267">
    <property type="entry name" value="GGDEF"/>
    <property type="match status" value="1"/>
</dbReference>
<dbReference type="Gene3D" id="3.30.70.270">
    <property type="match status" value="1"/>
</dbReference>
<proteinExistence type="predicted"/>
<keyword evidence="1" id="KW-1133">Transmembrane helix</keyword>
<keyword evidence="4" id="KW-1185">Reference proteome</keyword>
<feature type="transmembrane region" description="Helical" evidence="1">
    <location>
        <begin position="205"/>
        <end position="223"/>
    </location>
</feature>
<name>A0A1C0Z2Z9_9BACL</name>
<dbReference type="OrthoDB" id="9759607at2"/>
<reference evidence="3 4" key="1">
    <citation type="submission" date="2016-07" db="EMBL/GenBank/DDBJ databases">
        <title>Caryophanon latum genome sequencing.</title>
        <authorList>
            <person name="Verma A."/>
            <person name="Pal Y."/>
            <person name="Krishnamurthi S."/>
        </authorList>
    </citation>
    <scope>NUCLEOTIDE SEQUENCE [LARGE SCALE GENOMIC DNA]</scope>
    <source>
        <strain evidence="3 4">DSM 14151</strain>
    </source>
</reference>
<gene>
    <name evidence="3" type="ORF">A6K76_04435</name>
</gene>
<dbReference type="SUPFAM" id="SSF55073">
    <property type="entry name" value="Nucleotide cyclase"/>
    <property type="match status" value="1"/>
</dbReference>
<dbReference type="Proteomes" id="UP000093482">
    <property type="component" value="Unassembled WGS sequence"/>
</dbReference>
<feature type="transmembrane region" description="Helical" evidence="1">
    <location>
        <begin position="6"/>
        <end position="26"/>
    </location>
</feature>
<dbReference type="InterPro" id="IPR052163">
    <property type="entry name" value="DGC-Regulatory_Protein"/>
</dbReference>
<feature type="transmembrane region" description="Helical" evidence="1">
    <location>
        <begin position="67"/>
        <end position="88"/>
    </location>
</feature>
<evidence type="ECO:0000256" key="1">
    <source>
        <dbReference type="SAM" id="Phobius"/>
    </source>
</evidence>
<feature type="transmembrane region" description="Helical" evidence="1">
    <location>
        <begin position="100"/>
        <end position="122"/>
    </location>
</feature>
<dbReference type="CDD" id="cd01949">
    <property type="entry name" value="GGDEF"/>
    <property type="match status" value="1"/>
</dbReference>
<dbReference type="InterPro" id="IPR043128">
    <property type="entry name" value="Rev_trsase/Diguanyl_cyclase"/>
</dbReference>
<dbReference type="Pfam" id="PF00990">
    <property type="entry name" value="GGDEF"/>
    <property type="match status" value="1"/>
</dbReference>
<evidence type="ECO:0000313" key="4">
    <source>
        <dbReference type="Proteomes" id="UP000093482"/>
    </source>
</evidence>
<keyword evidence="1" id="KW-0812">Transmembrane</keyword>
<dbReference type="PANTHER" id="PTHR46663">
    <property type="entry name" value="DIGUANYLATE CYCLASE DGCT-RELATED"/>
    <property type="match status" value="1"/>
</dbReference>
<evidence type="ECO:0000313" key="3">
    <source>
        <dbReference type="EMBL" id="OCS93752.1"/>
    </source>
</evidence>
<protein>
    <recommendedName>
        <fullName evidence="2">GGDEF domain-containing protein</fullName>
    </recommendedName>
</protein>